<dbReference type="EMBL" id="JMCC02000011">
    <property type="protein sequence ID" value="KIG18401.1"/>
    <property type="molecule type" value="Genomic_DNA"/>
</dbReference>
<evidence type="ECO:0000313" key="4">
    <source>
        <dbReference type="Proteomes" id="UP000031599"/>
    </source>
</evidence>
<gene>
    <name evidence="3" type="ORF">DB30_00686</name>
</gene>
<reference evidence="3 4" key="1">
    <citation type="submission" date="2014-12" db="EMBL/GenBank/DDBJ databases">
        <title>Genome assembly of Enhygromyxa salina DSM 15201.</title>
        <authorList>
            <person name="Sharma G."/>
            <person name="Subramanian S."/>
        </authorList>
    </citation>
    <scope>NUCLEOTIDE SEQUENCE [LARGE SCALE GENOMIC DNA]</scope>
    <source>
        <strain evidence="3 4">DSM 15201</strain>
    </source>
</reference>
<comment type="caution">
    <text evidence="3">The sequence shown here is derived from an EMBL/GenBank/DDBJ whole genome shotgun (WGS) entry which is preliminary data.</text>
</comment>
<evidence type="ECO:0000313" key="3">
    <source>
        <dbReference type="EMBL" id="KIG18401.1"/>
    </source>
</evidence>
<protein>
    <submittedName>
        <fullName evidence="3">Isopenicillin N-epimerase</fullName>
    </submittedName>
</protein>
<dbReference type="PANTHER" id="PTHR43092:SF2">
    <property type="entry name" value="HERCYNYLCYSTEINE SULFOXIDE LYASE"/>
    <property type="match status" value="1"/>
</dbReference>
<dbReference type="InterPro" id="IPR015422">
    <property type="entry name" value="PyrdxlP-dep_Trfase_small"/>
</dbReference>
<dbReference type="Proteomes" id="UP000031599">
    <property type="component" value="Unassembled WGS sequence"/>
</dbReference>
<evidence type="ECO:0000259" key="2">
    <source>
        <dbReference type="Pfam" id="PF00266"/>
    </source>
</evidence>
<dbReference type="AlphaFoldDB" id="A0A0C2D5F7"/>
<accession>A0A0C2D5F7</accession>
<dbReference type="InterPro" id="IPR015421">
    <property type="entry name" value="PyrdxlP-dep_Trfase_major"/>
</dbReference>
<name>A0A0C2D5F7_9BACT</name>
<dbReference type="Gene3D" id="3.90.1150.10">
    <property type="entry name" value="Aspartate Aminotransferase, domain 1"/>
    <property type="match status" value="1"/>
</dbReference>
<dbReference type="InterPro" id="IPR015424">
    <property type="entry name" value="PyrdxlP-dep_Trfase"/>
</dbReference>
<dbReference type="SUPFAM" id="SSF53383">
    <property type="entry name" value="PLP-dependent transferases"/>
    <property type="match status" value="1"/>
</dbReference>
<dbReference type="Gene3D" id="3.40.640.10">
    <property type="entry name" value="Type I PLP-dependent aspartate aminotransferase-like (Major domain)"/>
    <property type="match status" value="1"/>
</dbReference>
<feature type="domain" description="Aminotransferase class V" evidence="2">
    <location>
        <begin position="61"/>
        <end position="379"/>
    </location>
</feature>
<evidence type="ECO:0000256" key="1">
    <source>
        <dbReference type="ARBA" id="ARBA00022898"/>
    </source>
</evidence>
<dbReference type="PANTHER" id="PTHR43092">
    <property type="entry name" value="L-CYSTEINE DESULFHYDRASE"/>
    <property type="match status" value="1"/>
</dbReference>
<dbReference type="InterPro" id="IPR000192">
    <property type="entry name" value="Aminotrans_V_dom"/>
</dbReference>
<dbReference type="RefSeq" id="WP_052547025.1">
    <property type="nucleotide sequence ID" value="NZ_JMCC02000011.1"/>
</dbReference>
<proteinExistence type="predicted"/>
<dbReference type="Pfam" id="PF00266">
    <property type="entry name" value="Aminotran_5"/>
    <property type="match status" value="1"/>
</dbReference>
<organism evidence="3 4">
    <name type="scientific">Enhygromyxa salina</name>
    <dbReference type="NCBI Taxonomy" id="215803"/>
    <lineage>
        <taxon>Bacteria</taxon>
        <taxon>Pseudomonadati</taxon>
        <taxon>Myxococcota</taxon>
        <taxon>Polyangia</taxon>
        <taxon>Nannocystales</taxon>
        <taxon>Nannocystaceae</taxon>
        <taxon>Enhygromyxa</taxon>
    </lineage>
</organism>
<sequence>MRDLASPFGRGARVHWGLDERLTFLNHGSFGAVPLELLERSAELRREIERNPIDGVWRGAMPQIRRVAEQCAAFVGAPPQSTGFVTNATAGINAVLGSIPLSPGDELLHLDHGYNAIWQTLKVIARRRGVVIRQVALPLPVSGAEQVVAITMAAVTPATKVLVLDQITSPSALRLPVADIVAAAAARGVEVVIDGAHSPGMLDQPAAEAPQAAAWTGNLHKWTCALRGCALLTVRPDLAAQIHAPIISHHLDEGLTAELDWQGTIDPTPWLLAAEAIAFMDRFGGWDAVRRHNHELATHMHAMLCERLGLTPLSPLDGSMLGSMATLRLPDSLQPQADDRGPEQLQAALLERFAIEIPVMEFAGVRYTRISCHVYNEAADYEHLATALEQLSQARA</sequence>
<keyword evidence="1" id="KW-0663">Pyridoxal phosphate</keyword>